<feature type="compositionally biased region" description="Basic and acidic residues" evidence="1">
    <location>
        <begin position="114"/>
        <end position="133"/>
    </location>
</feature>
<evidence type="ECO:0000256" key="1">
    <source>
        <dbReference type="SAM" id="MobiDB-lite"/>
    </source>
</evidence>
<feature type="compositionally biased region" description="Basic and acidic residues" evidence="1">
    <location>
        <begin position="60"/>
        <end position="98"/>
    </location>
</feature>
<keyword evidence="3" id="KW-1185">Reference proteome</keyword>
<dbReference type="Proteomes" id="UP001177670">
    <property type="component" value="Unassembled WGS sequence"/>
</dbReference>
<dbReference type="AlphaFoldDB" id="A0AA40FVS8"/>
<dbReference type="EMBL" id="JAHYIQ010000014">
    <property type="protein sequence ID" value="KAK1126306.1"/>
    <property type="molecule type" value="Genomic_DNA"/>
</dbReference>
<comment type="caution">
    <text evidence="2">The sequence shown here is derived from an EMBL/GenBank/DDBJ whole genome shotgun (WGS) entry which is preliminary data.</text>
</comment>
<organism evidence="2 3">
    <name type="scientific">Melipona bicolor</name>
    <dbReference type="NCBI Taxonomy" id="60889"/>
    <lineage>
        <taxon>Eukaryota</taxon>
        <taxon>Metazoa</taxon>
        <taxon>Ecdysozoa</taxon>
        <taxon>Arthropoda</taxon>
        <taxon>Hexapoda</taxon>
        <taxon>Insecta</taxon>
        <taxon>Pterygota</taxon>
        <taxon>Neoptera</taxon>
        <taxon>Endopterygota</taxon>
        <taxon>Hymenoptera</taxon>
        <taxon>Apocrita</taxon>
        <taxon>Aculeata</taxon>
        <taxon>Apoidea</taxon>
        <taxon>Anthophila</taxon>
        <taxon>Apidae</taxon>
        <taxon>Melipona</taxon>
    </lineage>
</organism>
<gene>
    <name evidence="2" type="ORF">K0M31_004933</name>
</gene>
<sequence length="133" mass="16019">MYIRKEDSQIVHTRGSVAVRCRDPCIRDKRIMYTLVHTRIDTARHTHTHLYIYKHAYTEKERERERERENERMSNERKRCTNDYRHATHVHTRERSVLRDPPNSHQTHCIKSSRVGDEARGRAHRVFEDANTG</sequence>
<evidence type="ECO:0000313" key="2">
    <source>
        <dbReference type="EMBL" id="KAK1126306.1"/>
    </source>
</evidence>
<reference evidence="2" key="1">
    <citation type="submission" date="2021-10" db="EMBL/GenBank/DDBJ databases">
        <title>Melipona bicolor Genome sequencing and assembly.</title>
        <authorList>
            <person name="Araujo N.S."/>
            <person name="Arias M.C."/>
        </authorList>
    </citation>
    <scope>NUCLEOTIDE SEQUENCE</scope>
    <source>
        <strain evidence="2">USP_2M_L1-L4_2017</strain>
        <tissue evidence="2">Whole body</tissue>
    </source>
</reference>
<feature type="region of interest" description="Disordered" evidence="1">
    <location>
        <begin position="60"/>
        <end position="133"/>
    </location>
</feature>
<protein>
    <submittedName>
        <fullName evidence="2">Uncharacterized protein</fullName>
    </submittedName>
</protein>
<evidence type="ECO:0000313" key="3">
    <source>
        <dbReference type="Proteomes" id="UP001177670"/>
    </source>
</evidence>
<name>A0AA40FVS8_9HYME</name>
<proteinExistence type="predicted"/>
<accession>A0AA40FVS8</accession>